<protein>
    <submittedName>
        <fullName evidence="14">8-amino-7-oxononanoate synthase</fullName>
    </submittedName>
</protein>
<comment type="cofactor">
    <cofactor evidence="2">
        <name>Mg(2+)</name>
        <dbReference type="ChEBI" id="CHEBI:18420"/>
    </cofactor>
</comment>
<evidence type="ECO:0000256" key="8">
    <source>
        <dbReference type="ARBA" id="ARBA00022756"/>
    </source>
</evidence>
<dbReference type="SUPFAM" id="SSF53383">
    <property type="entry name" value="PLP-dependent transferases"/>
    <property type="match status" value="1"/>
</dbReference>
<gene>
    <name evidence="14" type="ORF">CLAC_02085</name>
</gene>
<dbReference type="GO" id="GO:0009102">
    <property type="term" value="P:biotin biosynthetic process"/>
    <property type="evidence" value="ECO:0007669"/>
    <property type="project" value="UniProtKB-KW"/>
</dbReference>
<evidence type="ECO:0000313" key="15">
    <source>
        <dbReference type="Proteomes" id="UP000058446"/>
    </source>
</evidence>
<name>A0A0K2GYE9_9CORY</name>
<dbReference type="PATRIC" id="fig|1408189.4.peg.415"/>
<dbReference type="RefSeq" id="WP_245621938.1">
    <property type="nucleotide sequence ID" value="NZ_CP006841.1"/>
</dbReference>
<evidence type="ECO:0000256" key="4">
    <source>
        <dbReference type="ARBA" id="ARBA00011738"/>
    </source>
</evidence>
<dbReference type="InterPro" id="IPR005499">
    <property type="entry name" value="BioW"/>
</dbReference>
<organism evidence="14 15">
    <name type="scientific">Corynebacterium lactis RW2-5</name>
    <dbReference type="NCBI Taxonomy" id="1408189"/>
    <lineage>
        <taxon>Bacteria</taxon>
        <taxon>Bacillati</taxon>
        <taxon>Actinomycetota</taxon>
        <taxon>Actinomycetes</taxon>
        <taxon>Mycobacteriales</taxon>
        <taxon>Corynebacteriaceae</taxon>
        <taxon>Corynebacterium</taxon>
    </lineage>
</organism>
<evidence type="ECO:0000256" key="1">
    <source>
        <dbReference type="ARBA" id="ARBA00001933"/>
    </source>
</evidence>
<dbReference type="Gene3D" id="3.90.1150.10">
    <property type="entry name" value="Aspartate Aminotransferase, domain 1"/>
    <property type="match status" value="1"/>
</dbReference>
<evidence type="ECO:0000256" key="2">
    <source>
        <dbReference type="ARBA" id="ARBA00001946"/>
    </source>
</evidence>
<evidence type="ECO:0000256" key="10">
    <source>
        <dbReference type="ARBA" id="ARBA00022842"/>
    </source>
</evidence>
<evidence type="ECO:0000256" key="6">
    <source>
        <dbReference type="ARBA" id="ARBA00022679"/>
    </source>
</evidence>
<dbReference type="InterPro" id="IPR004839">
    <property type="entry name" value="Aminotransferase_I/II_large"/>
</dbReference>
<keyword evidence="5" id="KW-0436">Ligase</keyword>
<dbReference type="GO" id="GO:0030170">
    <property type="term" value="F:pyridoxal phosphate binding"/>
    <property type="evidence" value="ECO:0007669"/>
    <property type="project" value="InterPro"/>
</dbReference>
<proteinExistence type="predicted"/>
<comment type="catalytic activity">
    <reaction evidence="12">
        <text>heptanedioate + ATP + CoA = 6-carboxyhexanoyl-CoA + AMP + diphosphate</text>
        <dbReference type="Rhea" id="RHEA:14781"/>
        <dbReference type="ChEBI" id="CHEBI:30616"/>
        <dbReference type="ChEBI" id="CHEBI:33019"/>
        <dbReference type="ChEBI" id="CHEBI:36165"/>
        <dbReference type="ChEBI" id="CHEBI:57287"/>
        <dbReference type="ChEBI" id="CHEBI:57360"/>
        <dbReference type="ChEBI" id="CHEBI:456215"/>
        <dbReference type="EC" id="6.2.1.14"/>
    </reaction>
</comment>
<keyword evidence="8" id="KW-0093">Biotin biosynthesis</keyword>
<comment type="pathway">
    <text evidence="3">Metabolic intermediate metabolism; pimeloyl-CoA biosynthesis; pimeloyl-CoA from pimelate: step 1/1.</text>
</comment>
<dbReference type="AlphaFoldDB" id="A0A0K2GYE9"/>
<feature type="domain" description="Aminotransferase class I/classII large" evidence="13">
    <location>
        <begin position="266"/>
        <end position="599"/>
    </location>
</feature>
<evidence type="ECO:0000256" key="3">
    <source>
        <dbReference type="ARBA" id="ARBA00005075"/>
    </source>
</evidence>
<dbReference type="GO" id="GO:0005524">
    <property type="term" value="F:ATP binding"/>
    <property type="evidence" value="ECO:0007669"/>
    <property type="project" value="UniProtKB-KW"/>
</dbReference>
<dbReference type="InterPro" id="IPR015421">
    <property type="entry name" value="PyrdxlP-dep_Trfase_major"/>
</dbReference>
<evidence type="ECO:0000256" key="5">
    <source>
        <dbReference type="ARBA" id="ARBA00022598"/>
    </source>
</evidence>
<keyword evidence="15" id="KW-1185">Reference proteome</keyword>
<dbReference type="InterPro" id="IPR050087">
    <property type="entry name" value="AON_synthase_class-II"/>
</dbReference>
<dbReference type="Proteomes" id="UP000058446">
    <property type="component" value="Chromosome"/>
</dbReference>
<dbReference type="Pfam" id="PF00155">
    <property type="entry name" value="Aminotran_1_2"/>
    <property type="match status" value="1"/>
</dbReference>
<dbReference type="InterPro" id="IPR015422">
    <property type="entry name" value="PyrdxlP-dep_Trfase_small"/>
</dbReference>
<comment type="subunit">
    <text evidence="4">Homodimer.</text>
</comment>
<dbReference type="EMBL" id="CP006841">
    <property type="protein sequence ID" value="ALA66718.1"/>
    <property type="molecule type" value="Genomic_DNA"/>
</dbReference>
<dbReference type="PANTHER" id="PTHR13693">
    <property type="entry name" value="CLASS II AMINOTRANSFERASE/8-AMINO-7-OXONONANOATE SYNTHASE"/>
    <property type="match status" value="1"/>
</dbReference>
<comment type="cofactor">
    <cofactor evidence="1">
        <name>pyridoxal 5'-phosphate</name>
        <dbReference type="ChEBI" id="CHEBI:597326"/>
    </cofactor>
</comment>
<sequence>MNTYSIRMRSSLAGSHISGAERLSDTLELPQLTAAMTSRALCHDKGVADNIHITVEKIESDAVATVPALEPVQTDNASPESAQALVTTLLKDAGITAAEQAVALAYSLTGLRGAALVDAVKHPASDCVKDHFHEAIILASKVATTPGILAEICLSDDPHYTKGYVAVDGKFYRVPNIKPEGSDLGTRIFVVKPGTDVDELISNLEDTPVRVDLASIAAGTAPLPVRDSITTVAARRNDQWASQGLSRSLRTFESAQLPHSRVDGSDYLLFSSSDYLGLSTNDSVIEAAVRATRRLGTGSGGSRLTTGTSIHSALERKLAEFFGFGDAVLFATGYQANHSTIAAIAGADVEIFSDSDNHASIIDGCRSARARVTIFPHADYDVLARLLDASIARHKLVISDAVFSMSGEVIDGRRLESICRERGAWLMLDDAHGVGVLGEHGRGTCDELGISPDILVGTASKALGVEGGYVLCASPVATLLRNQARSFVYSTAMNPGSVAAIDAALDQLRGGIVGKRLRVNIAAVRAALGLPGDPVASAIIPIPIGEERRAMEIADALNERGIFIPAIRYPTVPRDQAMLRLTVTAKHSDNDIARLAQALREVGVLS</sequence>
<dbReference type="Pfam" id="PF03744">
    <property type="entry name" value="BioW"/>
    <property type="match status" value="2"/>
</dbReference>
<evidence type="ECO:0000259" key="13">
    <source>
        <dbReference type="Pfam" id="PF00155"/>
    </source>
</evidence>
<dbReference type="STRING" id="1408189.CLAC_02085"/>
<keyword evidence="9" id="KW-0067">ATP-binding</keyword>
<evidence type="ECO:0000256" key="9">
    <source>
        <dbReference type="ARBA" id="ARBA00022840"/>
    </source>
</evidence>
<evidence type="ECO:0000313" key="14">
    <source>
        <dbReference type="EMBL" id="ALA66718.1"/>
    </source>
</evidence>
<keyword evidence="7" id="KW-0547">Nucleotide-binding</keyword>
<evidence type="ECO:0000256" key="7">
    <source>
        <dbReference type="ARBA" id="ARBA00022741"/>
    </source>
</evidence>
<dbReference type="KEGG" id="clw:CLAC_02085"/>
<reference evidence="14 15" key="1">
    <citation type="submission" date="2013-10" db="EMBL/GenBank/DDBJ databases">
        <title>Complete genome sequence of Corynebacterium lactis DSM 45799(T), isolated from raw cow milk.</title>
        <authorList>
            <person name="Ruckert C."/>
            <person name="Albersmeier A."/>
            <person name="Lipski A."/>
            <person name="Kalinowski J."/>
        </authorList>
    </citation>
    <scope>NUCLEOTIDE SEQUENCE [LARGE SCALE GENOMIC DNA]</scope>
    <source>
        <strain evidence="14 15">RW2-5</strain>
    </source>
</reference>
<comment type="catalytic activity">
    <reaction evidence="11">
        <text>6-carboxyhexanoyl-[ACP] + L-alanine + H(+) = (8S)-8-amino-7-oxononanoate + holo-[ACP] + CO2</text>
        <dbReference type="Rhea" id="RHEA:42288"/>
        <dbReference type="Rhea" id="RHEA-COMP:9685"/>
        <dbReference type="Rhea" id="RHEA-COMP:9955"/>
        <dbReference type="ChEBI" id="CHEBI:15378"/>
        <dbReference type="ChEBI" id="CHEBI:16526"/>
        <dbReference type="ChEBI" id="CHEBI:57972"/>
        <dbReference type="ChEBI" id="CHEBI:64479"/>
        <dbReference type="ChEBI" id="CHEBI:78846"/>
        <dbReference type="ChEBI" id="CHEBI:149468"/>
        <dbReference type="EC" id="2.3.1.47"/>
    </reaction>
</comment>
<dbReference type="Gene3D" id="3.40.640.10">
    <property type="entry name" value="Type I PLP-dependent aspartate aminotransferase-like (Major domain)"/>
    <property type="match status" value="1"/>
</dbReference>
<dbReference type="GO" id="GO:0008710">
    <property type="term" value="F:8-amino-7-oxononanoate synthase activity"/>
    <property type="evidence" value="ECO:0007669"/>
    <property type="project" value="UniProtKB-EC"/>
</dbReference>
<evidence type="ECO:0000256" key="12">
    <source>
        <dbReference type="ARBA" id="ARBA00049553"/>
    </source>
</evidence>
<keyword evidence="6" id="KW-0808">Transferase</keyword>
<dbReference type="UniPathway" id="UPA00999">
    <property type="reaction ID" value="UER00351"/>
</dbReference>
<accession>A0A0K2GYE9</accession>
<evidence type="ECO:0000256" key="11">
    <source>
        <dbReference type="ARBA" id="ARBA00047715"/>
    </source>
</evidence>
<dbReference type="GO" id="GO:0042410">
    <property type="term" value="F:6-carboxyhexanoate-CoA ligase activity"/>
    <property type="evidence" value="ECO:0007669"/>
    <property type="project" value="UniProtKB-EC"/>
</dbReference>
<keyword evidence="10" id="KW-0460">Magnesium</keyword>
<dbReference type="InterPro" id="IPR015424">
    <property type="entry name" value="PyrdxlP-dep_Trfase"/>
</dbReference>